<feature type="region of interest" description="Disordered" evidence="1">
    <location>
        <begin position="1"/>
        <end position="25"/>
    </location>
</feature>
<sequence>MGFSDRSGATNTASPRSASAQSERFRTVVRNGYTYQIDARERTRRVSGTLTVADAPSRSRTSQRHAGGAERRKSDDGGHYIAARFNGPTEAFNHFAQDANFNRGGYRLLEDEWARDKRAGRAVTVKVVPQFNGGSVRPSTINVWWTVDGKINSLQFPNERSEKRRGGN</sequence>
<comment type="caution">
    <text evidence="3">The sequence shown here is derived from an EMBL/GenBank/DDBJ whole genome shotgun (WGS) entry which is preliminary data.</text>
</comment>
<evidence type="ECO:0000256" key="1">
    <source>
        <dbReference type="SAM" id="MobiDB-lite"/>
    </source>
</evidence>
<organism evidence="3 4">
    <name type="scientific">Sphingomonas corticis</name>
    <dbReference type="NCBI Taxonomy" id="2722791"/>
    <lineage>
        <taxon>Bacteria</taxon>
        <taxon>Pseudomonadati</taxon>
        <taxon>Pseudomonadota</taxon>
        <taxon>Alphaproteobacteria</taxon>
        <taxon>Sphingomonadales</taxon>
        <taxon>Sphingomonadaceae</taxon>
        <taxon>Sphingomonas</taxon>
    </lineage>
</organism>
<protein>
    <recommendedName>
        <fullName evidence="2">Type VII secretion system protein EssD-like domain-containing protein</fullName>
    </recommendedName>
</protein>
<dbReference type="InterPro" id="IPR044929">
    <property type="entry name" value="DNA/RNA_non-sp_Endonuclease_sf"/>
</dbReference>
<evidence type="ECO:0000313" key="3">
    <source>
        <dbReference type="EMBL" id="NJR79966.1"/>
    </source>
</evidence>
<evidence type="ECO:0000313" key="4">
    <source>
        <dbReference type="Proteomes" id="UP000732399"/>
    </source>
</evidence>
<dbReference type="Pfam" id="PF13930">
    <property type="entry name" value="Endonuclea_NS_2"/>
    <property type="match status" value="1"/>
</dbReference>
<keyword evidence="4" id="KW-1185">Reference proteome</keyword>
<dbReference type="Gene3D" id="3.40.570.10">
    <property type="entry name" value="Extracellular Endonuclease, subunit A"/>
    <property type="match status" value="1"/>
</dbReference>
<feature type="compositionally biased region" description="Basic and acidic residues" evidence="1">
    <location>
        <begin position="67"/>
        <end position="78"/>
    </location>
</feature>
<reference evidence="3 4" key="1">
    <citation type="submission" date="2020-03" db="EMBL/GenBank/DDBJ databases">
        <authorList>
            <person name="Wang L."/>
            <person name="He N."/>
            <person name="Li Y."/>
            <person name="Fang Y."/>
            <person name="Zhang F."/>
        </authorList>
    </citation>
    <scope>NUCLEOTIDE SEQUENCE [LARGE SCALE GENOMIC DNA]</scope>
    <source>
        <strain evidence="3 4">36D10-4-7</strain>
    </source>
</reference>
<gene>
    <name evidence="3" type="ORF">HBH26_15370</name>
</gene>
<accession>A0ABX1CRP2</accession>
<feature type="compositionally biased region" description="Polar residues" evidence="1">
    <location>
        <begin position="7"/>
        <end position="22"/>
    </location>
</feature>
<evidence type="ECO:0000259" key="2">
    <source>
        <dbReference type="Pfam" id="PF13930"/>
    </source>
</evidence>
<dbReference type="EMBL" id="JAAVJH010000011">
    <property type="protein sequence ID" value="NJR79966.1"/>
    <property type="molecule type" value="Genomic_DNA"/>
</dbReference>
<dbReference type="Proteomes" id="UP000732399">
    <property type="component" value="Unassembled WGS sequence"/>
</dbReference>
<name>A0ABX1CRP2_9SPHN</name>
<feature type="domain" description="Type VII secretion system protein EssD-like" evidence="2">
    <location>
        <begin position="31"/>
        <end position="146"/>
    </location>
</feature>
<proteinExistence type="predicted"/>
<dbReference type="InterPro" id="IPR044927">
    <property type="entry name" value="Endonuclea_NS_2"/>
</dbReference>
<feature type="region of interest" description="Disordered" evidence="1">
    <location>
        <begin position="46"/>
        <end position="78"/>
    </location>
</feature>